<dbReference type="InterPro" id="IPR036457">
    <property type="entry name" value="PPM-type-like_dom_sf"/>
</dbReference>
<comment type="catalytic activity">
    <reaction evidence="8">
        <text>O-phospho-L-threonyl-[protein] + H2O = L-threonyl-[protein] + phosphate</text>
        <dbReference type="Rhea" id="RHEA:47004"/>
        <dbReference type="Rhea" id="RHEA-COMP:11060"/>
        <dbReference type="Rhea" id="RHEA-COMP:11605"/>
        <dbReference type="ChEBI" id="CHEBI:15377"/>
        <dbReference type="ChEBI" id="CHEBI:30013"/>
        <dbReference type="ChEBI" id="CHEBI:43474"/>
        <dbReference type="ChEBI" id="CHEBI:61977"/>
        <dbReference type="EC" id="3.1.3.16"/>
    </reaction>
</comment>
<dbReference type="FunFam" id="3.60.40.10:FF:000002">
    <property type="entry name" value="Serine/threonine phosphatase stp"/>
    <property type="match status" value="1"/>
</dbReference>
<reference evidence="10 11" key="1">
    <citation type="submission" date="2018-06" db="EMBL/GenBank/DDBJ databases">
        <title>Genomic Encyclopedia of Type Strains, Phase IV (KMG-IV): sequencing the most valuable type-strain genomes for metagenomic binning, comparative biology and taxonomic classification.</title>
        <authorList>
            <person name="Goeker M."/>
        </authorList>
    </citation>
    <scope>NUCLEOTIDE SEQUENCE [LARGE SCALE GENOMIC DNA]</scope>
    <source>
        <strain evidence="10 11">DSM 15140</strain>
    </source>
</reference>
<protein>
    <recommendedName>
        <fullName evidence="2">protein-serine/threonine phosphatase</fullName>
        <ecNumber evidence="2">3.1.3.16</ecNumber>
    </recommendedName>
</protein>
<dbReference type="AlphaFoldDB" id="A0A366EK86"/>
<feature type="domain" description="PPM-type phosphatase" evidence="9">
    <location>
        <begin position="1"/>
        <end position="241"/>
    </location>
</feature>
<evidence type="ECO:0000256" key="2">
    <source>
        <dbReference type="ARBA" id="ARBA00013081"/>
    </source>
</evidence>
<dbReference type="PANTHER" id="PTHR47992">
    <property type="entry name" value="PROTEIN PHOSPHATASE"/>
    <property type="match status" value="1"/>
</dbReference>
<evidence type="ECO:0000313" key="11">
    <source>
        <dbReference type="Proteomes" id="UP000252254"/>
    </source>
</evidence>
<dbReference type="SMART" id="SM00332">
    <property type="entry name" value="PP2Cc"/>
    <property type="match status" value="1"/>
</dbReference>
<evidence type="ECO:0000256" key="1">
    <source>
        <dbReference type="ARBA" id="ARBA00001936"/>
    </source>
</evidence>
<evidence type="ECO:0000313" key="10">
    <source>
        <dbReference type="EMBL" id="RBP01845.1"/>
    </source>
</evidence>
<dbReference type="STRING" id="200904.GCA_900168775_01522"/>
<dbReference type="PROSITE" id="PS51746">
    <property type="entry name" value="PPM_2"/>
    <property type="match status" value="1"/>
</dbReference>
<dbReference type="InterPro" id="IPR015655">
    <property type="entry name" value="PP2C"/>
</dbReference>
<dbReference type="Gene3D" id="3.60.40.10">
    <property type="entry name" value="PPM-type phosphatase domain"/>
    <property type="match status" value="1"/>
</dbReference>
<keyword evidence="3" id="KW-0479">Metal-binding</keyword>
<evidence type="ECO:0000256" key="6">
    <source>
        <dbReference type="ARBA" id="ARBA00023211"/>
    </source>
</evidence>
<dbReference type="InterPro" id="IPR001932">
    <property type="entry name" value="PPM-type_phosphatase-like_dom"/>
</dbReference>
<dbReference type="EMBL" id="QNRI01000001">
    <property type="protein sequence ID" value="RBP01845.1"/>
    <property type="molecule type" value="Genomic_DNA"/>
</dbReference>
<comment type="catalytic activity">
    <reaction evidence="7">
        <text>O-phospho-L-seryl-[protein] + H2O = L-seryl-[protein] + phosphate</text>
        <dbReference type="Rhea" id="RHEA:20629"/>
        <dbReference type="Rhea" id="RHEA-COMP:9863"/>
        <dbReference type="Rhea" id="RHEA-COMP:11604"/>
        <dbReference type="ChEBI" id="CHEBI:15377"/>
        <dbReference type="ChEBI" id="CHEBI:29999"/>
        <dbReference type="ChEBI" id="CHEBI:43474"/>
        <dbReference type="ChEBI" id="CHEBI:83421"/>
        <dbReference type="EC" id="3.1.3.16"/>
    </reaction>
</comment>
<evidence type="ECO:0000256" key="7">
    <source>
        <dbReference type="ARBA" id="ARBA00047761"/>
    </source>
</evidence>
<dbReference type="NCBIfam" id="NF033484">
    <property type="entry name" value="Stp1_PP2C_phos"/>
    <property type="match status" value="1"/>
</dbReference>
<keyword evidence="5" id="KW-0904">Protein phosphatase</keyword>
<proteinExistence type="predicted"/>
<dbReference type="GO" id="GO:0004722">
    <property type="term" value="F:protein serine/threonine phosphatase activity"/>
    <property type="evidence" value="ECO:0007669"/>
    <property type="project" value="UniProtKB-EC"/>
</dbReference>
<dbReference type="OrthoDB" id="9801841at2"/>
<dbReference type="Proteomes" id="UP000252254">
    <property type="component" value="Unassembled WGS sequence"/>
</dbReference>
<sequence length="251" mass="27832">MHYYLTNIGKVRMHNEDAGGIFQNEALQYLTVVADGMGGHKAGDVASQLVVEWMENEWKSTKESLDRQGAATWLTEVITKANQYVYQKSIDNEALLGMGTTVVAVIYGEDFISVANIGDSRCYLLHNGTISQITEDHSLVNELVRSGQISKEDADFHPRKNVLTKALGTEAILQPDIFEASWKQDDQLLLCTDGLTNKLSDEELSRFLTDDKSNQEKAEMLIDTANERGGEDNITLVISSYETNKAGDTSC</sequence>
<keyword evidence="6" id="KW-0464">Manganese</keyword>
<dbReference type="RefSeq" id="WP_113866680.1">
    <property type="nucleotide sequence ID" value="NZ_BAABQN010000001.1"/>
</dbReference>
<gene>
    <name evidence="10" type="ORF">DES48_101589</name>
</gene>
<comment type="cofactor">
    <cofactor evidence="1">
        <name>Mn(2+)</name>
        <dbReference type="ChEBI" id="CHEBI:29035"/>
    </cofactor>
</comment>
<comment type="caution">
    <text evidence="10">The sequence shown here is derived from an EMBL/GenBank/DDBJ whole genome shotgun (WGS) entry which is preliminary data.</text>
</comment>
<organism evidence="10 11">
    <name type="scientific">Paraliobacillus ryukyuensis</name>
    <dbReference type="NCBI Taxonomy" id="200904"/>
    <lineage>
        <taxon>Bacteria</taxon>
        <taxon>Bacillati</taxon>
        <taxon>Bacillota</taxon>
        <taxon>Bacilli</taxon>
        <taxon>Bacillales</taxon>
        <taxon>Bacillaceae</taxon>
        <taxon>Paraliobacillus</taxon>
    </lineage>
</organism>
<dbReference type="Pfam" id="PF13672">
    <property type="entry name" value="PP2C_2"/>
    <property type="match status" value="1"/>
</dbReference>
<dbReference type="EC" id="3.1.3.16" evidence="2"/>
<evidence type="ECO:0000256" key="3">
    <source>
        <dbReference type="ARBA" id="ARBA00022723"/>
    </source>
</evidence>
<name>A0A366EK86_9BACI</name>
<dbReference type="SUPFAM" id="SSF81606">
    <property type="entry name" value="PP2C-like"/>
    <property type="match status" value="1"/>
</dbReference>
<evidence type="ECO:0000259" key="9">
    <source>
        <dbReference type="PROSITE" id="PS51746"/>
    </source>
</evidence>
<dbReference type="CDD" id="cd00143">
    <property type="entry name" value="PP2Cc"/>
    <property type="match status" value="1"/>
</dbReference>
<accession>A0A366EK86</accession>
<evidence type="ECO:0000256" key="5">
    <source>
        <dbReference type="ARBA" id="ARBA00022912"/>
    </source>
</evidence>
<keyword evidence="4" id="KW-0378">Hydrolase</keyword>
<dbReference type="SMART" id="SM00331">
    <property type="entry name" value="PP2C_SIG"/>
    <property type="match status" value="1"/>
</dbReference>
<evidence type="ECO:0000256" key="8">
    <source>
        <dbReference type="ARBA" id="ARBA00048336"/>
    </source>
</evidence>
<dbReference type="GO" id="GO:0046872">
    <property type="term" value="F:metal ion binding"/>
    <property type="evidence" value="ECO:0007669"/>
    <property type="project" value="UniProtKB-KW"/>
</dbReference>
<evidence type="ECO:0000256" key="4">
    <source>
        <dbReference type="ARBA" id="ARBA00022801"/>
    </source>
</evidence>
<keyword evidence="11" id="KW-1185">Reference proteome</keyword>